<proteinExistence type="predicted"/>
<organism evidence="1 2">
    <name type="scientific">Agrobacterium tumefaciens</name>
    <dbReference type="NCBI Taxonomy" id="358"/>
    <lineage>
        <taxon>Bacteria</taxon>
        <taxon>Pseudomonadati</taxon>
        <taxon>Pseudomonadota</taxon>
        <taxon>Alphaproteobacteria</taxon>
        <taxon>Hyphomicrobiales</taxon>
        <taxon>Rhizobiaceae</taxon>
        <taxon>Rhizobium/Agrobacterium group</taxon>
        <taxon>Agrobacterium</taxon>
        <taxon>Agrobacterium tumefaciens complex</taxon>
    </lineage>
</organism>
<accession>A0A4D7YEZ6</accession>
<name>A0A4D7YEZ6_AGRTU</name>
<dbReference type="EMBL" id="CP039923">
    <property type="protein sequence ID" value="QCL96081.1"/>
    <property type="molecule type" value="Genomic_DNA"/>
</dbReference>
<sequence length="119" mass="13250">MSTFIYDIEGYEEETVVSVGLSSGQSLKCGLVPVFDFKSHRSRISHLEHNDGTTTPPKDYWIVDNLLTQDLPSGYLMMRKGGDYLVLDDDGFVISGPSDDPVALTNDAWSHYKAKYGII</sequence>
<reference evidence="1 2" key="1">
    <citation type="submission" date="2019-04" db="EMBL/GenBank/DDBJ databases">
        <title>Complete genome sequence of Agrobacterium tumefaciens CFBP7129.</title>
        <authorList>
            <person name="Haryono M."/>
            <person name="Lin Y.-C."/>
            <person name="Lai E.-M."/>
            <person name="Kuo C.-H."/>
        </authorList>
    </citation>
    <scope>NUCLEOTIDE SEQUENCE [LARGE SCALE GENOMIC DNA]</scope>
    <source>
        <strain evidence="1 2">CFBP7129</strain>
    </source>
</reference>
<protein>
    <submittedName>
        <fullName evidence="1">Uncharacterized protein</fullName>
    </submittedName>
</protein>
<dbReference type="RefSeq" id="WP_137004913.1">
    <property type="nucleotide sequence ID" value="NZ_CP039923.1"/>
</dbReference>
<dbReference type="AlphaFoldDB" id="A0A4D7YEZ6"/>
<evidence type="ECO:0000313" key="1">
    <source>
        <dbReference type="EMBL" id="QCL96081.1"/>
    </source>
</evidence>
<evidence type="ECO:0000313" key="2">
    <source>
        <dbReference type="Proteomes" id="UP000298649"/>
    </source>
</evidence>
<dbReference type="Proteomes" id="UP000298649">
    <property type="component" value="Chromosome linear"/>
</dbReference>
<gene>
    <name evidence="1" type="ORF">CFBP7129_17615</name>
</gene>